<dbReference type="SUPFAM" id="SSF58104">
    <property type="entry name" value="Methyl-accepting chemotaxis protein (MCP) signaling domain"/>
    <property type="match status" value="1"/>
</dbReference>
<dbReference type="Gene3D" id="1.10.8.500">
    <property type="entry name" value="HAMP domain in histidine kinase"/>
    <property type="match status" value="1"/>
</dbReference>
<evidence type="ECO:0000256" key="3">
    <source>
        <dbReference type="ARBA" id="ARBA00023136"/>
    </source>
</evidence>
<comment type="subcellular location">
    <subcellularLocation>
        <location evidence="1">Cell membrane</location>
    </subcellularLocation>
</comment>
<evidence type="ECO:0000256" key="5">
    <source>
        <dbReference type="ARBA" id="ARBA00029447"/>
    </source>
</evidence>
<dbReference type="Gene3D" id="1.10.287.950">
    <property type="entry name" value="Methyl-accepting chemotaxis protein"/>
    <property type="match status" value="1"/>
</dbReference>
<feature type="domain" description="HAMP" evidence="9">
    <location>
        <begin position="203"/>
        <end position="256"/>
    </location>
</feature>
<dbReference type="EMBL" id="QFVR01000010">
    <property type="protein sequence ID" value="PWI25262.1"/>
    <property type="molecule type" value="Genomic_DNA"/>
</dbReference>
<dbReference type="InterPro" id="IPR003660">
    <property type="entry name" value="HAMP_dom"/>
</dbReference>
<dbReference type="InterPro" id="IPR004089">
    <property type="entry name" value="MCPsignal_dom"/>
</dbReference>
<dbReference type="Proteomes" id="UP000245938">
    <property type="component" value="Unassembled WGS sequence"/>
</dbReference>
<proteinExistence type="inferred from homology"/>
<organism evidence="10 11">
    <name type="scientific">Kurthia sibirica</name>
    <dbReference type="NCBI Taxonomy" id="202750"/>
    <lineage>
        <taxon>Bacteria</taxon>
        <taxon>Bacillati</taxon>
        <taxon>Bacillota</taxon>
        <taxon>Bacilli</taxon>
        <taxon>Bacillales</taxon>
        <taxon>Caryophanaceae</taxon>
        <taxon>Kurthia</taxon>
    </lineage>
</organism>
<evidence type="ECO:0000259" key="8">
    <source>
        <dbReference type="PROSITE" id="PS50111"/>
    </source>
</evidence>
<keyword evidence="7" id="KW-0812">Transmembrane</keyword>
<feature type="domain" description="Methyl-accepting transducer" evidence="8">
    <location>
        <begin position="275"/>
        <end position="511"/>
    </location>
</feature>
<evidence type="ECO:0000313" key="11">
    <source>
        <dbReference type="Proteomes" id="UP000245938"/>
    </source>
</evidence>
<dbReference type="GO" id="GO:0007165">
    <property type="term" value="P:signal transduction"/>
    <property type="evidence" value="ECO:0007669"/>
    <property type="project" value="UniProtKB-KW"/>
</dbReference>
<dbReference type="PROSITE" id="PS50885">
    <property type="entry name" value="HAMP"/>
    <property type="match status" value="1"/>
</dbReference>
<dbReference type="AlphaFoldDB" id="A0A2U3AL78"/>
<dbReference type="PANTHER" id="PTHR32089:SF112">
    <property type="entry name" value="LYSOZYME-LIKE PROTEIN-RELATED"/>
    <property type="match status" value="1"/>
</dbReference>
<keyword evidence="7" id="KW-1133">Transmembrane helix</keyword>
<evidence type="ECO:0000256" key="4">
    <source>
        <dbReference type="ARBA" id="ARBA00023224"/>
    </source>
</evidence>
<dbReference type="PANTHER" id="PTHR32089">
    <property type="entry name" value="METHYL-ACCEPTING CHEMOTAXIS PROTEIN MCPB"/>
    <property type="match status" value="1"/>
</dbReference>
<dbReference type="Pfam" id="PF00015">
    <property type="entry name" value="MCPsignal"/>
    <property type="match status" value="1"/>
</dbReference>
<evidence type="ECO:0000256" key="2">
    <source>
        <dbReference type="ARBA" id="ARBA00022475"/>
    </source>
</evidence>
<feature type="transmembrane region" description="Helical" evidence="7">
    <location>
        <begin position="7"/>
        <end position="27"/>
    </location>
</feature>
<dbReference type="SMART" id="SM00304">
    <property type="entry name" value="HAMP"/>
    <property type="match status" value="1"/>
</dbReference>
<keyword evidence="3 7" id="KW-0472">Membrane</keyword>
<dbReference type="RefSeq" id="WP_109306110.1">
    <property type="nucleotide sequence ID" value="NZ_BJUF01000014.1"/>
</dbReference>
<dbReference type="Pfam" id="PF00672">
    <property type="entry name" value="HAMP"/>
    <property type="match status" value="1"/>
</dbReference>
<keyword evidence="2" id="KW-1003">Cell membrane</keyword>
<keyword evidence="4 6" id="KW-0807">Transducer</keyword>
<sequence length="561" mass="60570">MGIGKKLNLSFFGIIFLLCIVVATTFINLKKIETKTDEALNNRVEQIRIIDQIRFDVGMQGLYSRALMLEEQASNKENLVKYSSDLDHQVELLASRSRSDEMKKFVTDLAKFNDDFNASTKEMLAVYDEKGKKAAIAIVNSTIKAANAGILDTSTKIIHYQEEQLKLINEETADTISISKISAIIILIVSVVIVVLIILYIRKTIIKPLNQIVNVAENIANGDLTQEDVLVKTKDEIGKLGIVFNTMKNNLASLIRNVQSNVEHLSASAEELSASTEEITATTQEIASNVEETAQVAQNSTDSSAESASAMEETAIGVQRIAESTQVLLSNAVDASDSAKHGDEIIGHAKTQMKIINDSTMTVNELVKKLAQQTDEIGNITQVITAITDQTNLLALNAAIEAARAGEHGKGFAVVADEVRKLAEESKRSANSIVSLTLEIQADTVNVERAVTESLASVTDGVQIIGEAGSSFSTIAYAVSKMTTQIEEISATSEELSASAEEVTASVSEIASGAANAATNLKMIASSMDEQTTTMEQVSDVAVSLSDNAQELQDEIRKFRV</sequence>
<dbReference type="OrthoDB" id="107771at2"/>
<evidence type="ECO:0000313" key="10">
    <source>
        <dbReference type="EMBL" id="PWI25262.1"/>
    </source>
</evidence>
<evidence type="ECO:0000259" key="9">
    <source>
        <dbReference type="PROSITE" id="PS50885"/>
    </source>
</evidence>
<dbReference type="SMART" id="SM00283">
    <property type="entry name" value="MA"/>
    <property type="match status" value="1"/>
</dbReference>
<gene>
    <name evidence="10" type="ORF">DEX24_09065</name>
</gene>
<dbReference type="CDD" id="cd06225">
    <property type="entry name" value="HAMP"/>
    <property type="match status" value="1"/>
</dbReference>
<comment type="similarity">
    <text evidence="5">Belongs to the methyl-accepting chemotaxis (MCP) protein family.</text>
</comment>
<evidence type="ECO:0000256" key="1">
    <source>
        <dbReference type="ARBA" id="ARBA00004236"/>
    </source>
</evidence>
<reference evidence="10 11" key="1">
    <citation type="submission" date="2018-05" db="EMBL/GenBank/DDBJ databases">
        <title>Kurthia sibirica genome sequence.</title>
        <authorList>
            <person name="Maclea K.S."/>
            <person name="Goen A.E."/>
        </authorList>
    </citation>
    <scope>NUCLEOTIDE SEQUENCE [LARGE SCALE GENOMIC DNA]</scope>
    <source>
        <strain evidence="10 11">ATCC 49154</strain>
    </source>
</reference>
<dbReference type="InterPro" id="IPR024478">
    <property type="entry name" value="HlyB_4HB_MCP"/>
</dbReference>
<name>A0A2U3AL78_9BACL</name>
<keyword evidence="11" id="KW-1185">Reference proteome</keyword>
<dbReference type="CDD" id="cd11386">
    <property type="entry name" value="MCP_signal"/>
    <property type="match status" value="1"/>
</dbReference>
<dbReference type="GO" id="GO:0005886">
    <property type="term" value="C:plasma membrane"/>
    <property type="evidence" value="ECO:0007669"/>
    <property type="project" value="UniProtKB-SubCell"/>
</dbReference>
<accession>A0A2U3AL78</accession>
<dbReference type="PROSITE" id="PS50111">
    <property type="entry name" value="CHEMOTAXIS_TRANSDUC_2"/>
    <property type="match status" value="1"/>
</dbReference>
<dbReference type="SUPFAM" id="SSF158472">
    <property type="entry name" value="HAMP domain-like"/>
    <property type="match status" value="1"/>
</dbReference>
<evidence type="ECO:0000256" key="7">
    <source>
        <dbReference type="SAM" id="Phobius"/>
    </source>
</evidence>
<evidence type="ECO:0000256" key="6">
    <source>
        <dbReference type="PROSITE-ProRule" id="PRU00284"/>
    </source>
</evidence>
<feature type="transmembrane region" description="Helical" evidence="7">
    <location>
        <begin position="181"/>
        <end position="201"/>
    </location>
</feature>
<comment type="caution">
    <text evidence="10">The sequence shown here is derived from an EMBL/GenBank/DDBJ whole genome shotgun (WGS) entry which is preliminary data.</text>
</comment>
<protein>
    <submittedName>
        <fullName evidence="10">Methyl-accepting chemotaxis protein</fullName>
    </submittedName>
</protein>
<dbReference type="Pfam" id="PF12729">
    <property type="entry name" value="4HB_MCP_1"/>
    <property type="match status" value="1"/>
</dbReference>